<sequence length="228" mass="26186">MLTLGHLLIQNGVKFRTFERLPVIGEKHPVLWEPFQPRSYRQQEYKFTAEDFKAALLHTKYLLWTLPGRAALLSGGIIGRIAREFLLPDDVLDGPSVEATYIRKGFCVKANDGQNEYWDDDLTEQEKAIICGTYIMYTGFGEQTTKISWFPPTQAWEGSSYDSLEWTPRAEDVFQSIFDSARKGEFQPLSANRWRDRLRNFKSARVAFANNRSRATTFLAQEISVGQS</sequence>
<gene>
    <name evidence="1" type="ORF">HYPSUDRAFT_150880</name>
</gene>
<dbReference type="OrthoDB" id="3270336at2759"/>
<organism evidence="1 2">
    <name type="scientific">Hypholoma sublateritium (strain FD-334 SS-4)</name>
    <dbReference type="NCBI Taxonomy" id="945553"/>
    <lineage>
        <taxon>Eukaryota</taxon>
        <taxon>Fungi</taxon>
        <taxon>Dikarya</taxon>
        <taxon>Basidiomycota</taxon>
        <taxon>Agaricomycotina</taxon>
        <taxon>Agaricomycetes</taxon>
        <taxon>Agaricomycetidae</taxon>
        <taxon>Agaricales</taxon>
        <taxon>Agaricineae</taxon>
        <taxon>Strophariaceae</taxon>
        <taxon>Hypholoma</taxon>
    </lineage>
</organism>
<protein>
    <submittedName>
        <fullName evidence="1">Uncharacterized protein</fullName>
    </submittedName>
</protein>
<evidence type="ECO:0000313" key="1">
    <source>
        <dbReference type="EMBL" id="KJA14010.1"/>
    </source>
</evidence>
<evidence type="ECO:0000313" key="2">
    <source>
        <dbReference type="Proteomes" id="UP000054270"/>
    </source>
</evidence>
<dbReference type="AlphaFoldDB" id="A0A0D2NZY9"/>
<dbReference type="Proteomes" id="UP000054270">
    <property type="component" value="Unassembled WGS sequence"/>
</dbReference>
<keyword evidence="2" id="KW-1185">Reference proteome</keyword>
<proteinExistence type="predicted"/>
<accession>A0A0D2NZY9</accession>
<name>A0A0D2NZY9_HYPSF</name>
<dbReference type="OMA" id="RDGHRIM"/>
<reference evidence="2" key="1">
    <citation type="submission" date="2014-04" db="EMBL/GenBank/DDBJ databases">
        <title>Evolutionary Origins and Diversification of the Mycorrhizal Mutualists.</title>
        <authorList>
            <consortium name="DOE Joint Genome Institute"/>
            <consortium name="Mycorrhizal Genomics Consortium"/>
            <person name="Kohler A."/>
            <person name="Kuo A."/>
            <person name="Nagy L.G."/>
            <person name="Floudas D."/>
            <person name="Copeland A."/>
            <person name="Barry K.W."/>
            <person name="Cichocki N."/>
            <person name="Veneault-Fourrey C."/>
            <person name="LaButti K."/>
            <person name="Lindquist E.A."/>
            <person name="Lipzen A."/>
            <person name="Lundell T."/>
            <person name="Morin E."/>
            <person name="Murat C."/>
            <person name="Riley R."/>
            <person name="Ohm R."/>
            <person name="Sun H."/>
            <person name="Tunlid A."/>
            <person name="Henrissat B."/>
            <person name="Grigoriev I.V."/>
            <person name="Hibbett D.S."/>
            <person name="Martin F."/>
        </authorList>
    </citation>
    <scope>NUCLEOTIDE SEQUENCE [LARGE SCALE GENOMIC DNA]</scope>
    <source>
        <strain evidence="2">FD-334 SS-4</strain>
    </source>
</reference>
<dbReference type="EMBL" id="KN817699">
    <property type="protein sequence ID" value="KJA14010.1"/>
    <property type="molecule type" value="Genomic_DNA"/>
</dbReference>